<dbReference type="InterPro" id="IPR003864">
    <property type="entry name" value="CSC1/OSCA1-like_7TM"/>
</dbReference>
<dbReference type="GO" id="GO:0005227">
    <property type="term" value="F:calcium-activated cation channel activity"/>
    <property type="evidence" value="ECO:0007669"/>
    <property type="project" value="InterPro"/>
</dbReference>
<feature type="domain" description="CSC1/OSCA1-like 7TM region" evidence="9">
    <location>
        <begin position="726"/>
        <end position="1001"/>
    </location>
</feature>
<dbReference type="OrthoDB" id="1076608at2759"/>
<keyword evidence="3" id="KW-0813">Transport</keyword>
<reference evidence="13" key="1">
    <citation type="submission" date="2019-07" db="EMBL/GenBank/DDBJ databases">
        <title>Hyphodiscus hymeniophilus genome sequencing and assembly.</title>
        <authorList>
            <person name="Kramer G."/>
            <person name="Nodwell J."/>
        </authorList>
    </citation>
    <scope>NUCLEOTIDE SEQUENCE</scope>
    <source>
        <strain evidence="13">ATCC 34498</strain>
    </source>
</reference>
<evidence type="ECO:0000259" key="12">
    <source>
        <dbReference type="Pfam" id="PF14703"/>
    </source>
</evidence>
<accession>A0A9P7AYS6</accession>
<dbReference type="InterPro" id="IPR027815">
    <property type="entry name" value="CSC1/OSCA1-like_cyt"/>
</dbReference>
<feature type="transmembrane region" description="Helical" evidence="8">
    <location>
        <begin position="944"/>
        <end position="962"/>
    </location>
</feature>
<evidence type="ECO:0008006" key="15">
    <source>
        <dbReference type="Google" id="ProtNLM"/>
    </source>
</evidence>
<name>A0A9P7AYS6_9HELO</name>
<feature type="domain" description="CSC1/OSCA1-like cytosolic" evidence="12">
    <location>
        <begin position="226"/>
        <end position="334"/>
    </location>
</feature>
<dbReference type="GO" id="GO:0005886">
    <property type="term" value="C:plasma membrane"/>
    <property type="evidence" value="ECO:0007669"/>
    <property type="project" value="TreeGrafter"/>
</dbReference>
<dbReference type="InterPro" id="IPR045122">
    <property type="entry name" value="Csc1-like"/>
</dbReference>
<feature type="region of interest" description="Disordered" evidence="7">
    <location>
        <begin position="1"/>
        <end position="21"/>
    </location>
</feature>
<comment type="similarity">
    <text evidence="2">Belongs to the CSC1 (TC 1.A.17) family.</text>
</comment>
<feature type="transmembrane region" description="Helical" evidence="8">
    <location>
        <begin position="774"/>
        <end position="801"/>
    </location>
</feature>
<evidence type="ECO:0000256" key="1">
    <source>
        <dbReference type="ARBA" id="ARBA00004141"/>
    </source>
</evidence>
<feature type="domain" description="CSC1/OSCA1-like N-terminal transmembrane" evidence="11">
    <location>
        <begin position="30"/>
        <end position="202"/>
    </location>
</feature>
<dbReference type="AlphaFoldDB" id="A0A9P7AYS6"/>
<feature type="transmembrane region" description="Helical" evidence="8">
    <location>
        <begin position="28"/>
        <end position="52"/>
    </location>
</feature>
<feature type="domain" description="CSC1/OSCA1-like cytosolic" evidence="12">
    <location>
        <begin position="607"/>
        <end position="715"/>
    </location>
</feature>
<evidence type="ECO:0000256" key="7">
    <source>
        <dbReference type="SAM" id="MobiDB-lite"/>
    </source>
</evidence>
<dbReference type="InterPro" id="IPR032880">
    <property type="entry name" value="CSC1/OSCA1-like_N"/>
</dbReference>
<feature type="transmembrane region" description="Helical" evidence="8">
    <location>
        <begin position="870"/>
        <end position="898"/>
    </location>
</feature>
<dbReference type="Pfam" id="PF13967">
    <property type="entry name" value="RSN1_TM"/>
    <property type="match status" value="1"/>
</dbReference>
<sequence length="1270" mass="141201">MSATTSSAPSATTTSTIGGGQGSQGISLVALLSAIAVSAIIFGVQMLAFVLLKDKLARIFKPKTYLVPERERTEPPPRTPWGWLFTIFTFRDREVIKKCGLDAYFFLRYLQTLLIIFIPMAVVILPVLVPINNIGGRGGSYALEFGNSTIGNSTYSATTANVTGLDQLAWGNVRPTKTHRYWAHLILAVLVIVWVCGVFFSELRIYVKVRQDYLTSAEHRLRASATTVLVSAIPPKWLTSEALGGLYDVFPGGIRNIWINRNFDTLLDKIHKRDKIFKKLESAETELVRKAKKAQKKKLQEDEKLAVKAAKVKPLTKKERAERTKIENASAEQSAQSGSGVSAGDPHQVPHTVDDAIDEEEERTREQDTPQEARGKFKLPGLGGLAAVGQDLGQGFNKGFGAVGKAGENVFGGARNVGRDLNNTIETTNGFINFDEASMAEDDFDQYGRYRPRETNTVTPYGAGSDENKQKEDDVSPTSTAAPKNDVRLPGNNVRRNAQRFGGDGVDEVPTTNNWFLFWKPPAGGFASPIPTGFEDDDEFPLTQADGGRSFSKERKPLPQSQEEKNEGIWAKIKLAVPFFGSEESTPLDYPLSYNPDYKEDAHGAAWEKFLKPKERPTHRLARFSWTPGFLPGIPGLNKKVDTIYWCRGELARLNLEIEMDQKHPERFPLMNSAFIQFNHQVAAHMACQAVTHHVPKHMAPRTVEISPNDVVWDNMSIKWWEAWIRTVVVTAVVVGMIVLWAFPVIWTASLAQISSLAGSYSWLHWLNRIPKKVLQAIAGVLPALVLSILLALVPMILGYLAFLQGSQTGMEKQRSVQRYYFAFLFVQVFLIVSISGTAFATLGSASAFTNITSIPETLAEQIPKAANYFFSYMILQALSTSSGTLLQIVTLALWFIMPKFFDNTARDKWKRNTSLQSVTWGSFFPVYTNFACIALIYSVISPIIIIFAIITFTLLWIANRYNMLYVSRFKLDTGGLLYPTAINQTFTGLYFMEIVLIGLFFLVRDENNNVACVPQAIIMIVVAVLTILYQVMLNVSFGPLFSHLPITFEDEAVLRDEAFERAQAQRLGLDESDGMLAQVDGAGTQGPGFIEMSNLDNAQNTGGRFKNSKLNPANMVQEAGSWAVRSGKKIGSKTLGRGTGNDNAAADNSVAASSVHLIRRRRHRDLEAQQKIADALYGGYNDEIEDLTPDERDVLVRHAFQHQALRARRPTVWIPRDDIGVSDDEVQRTREYAQDNIWISNVGAALDGKCRVVYGRNPPDFSEIDLINL</sequence>
<evidence type="ECO:0000256" key="2">
    <source>
        <dbReference type="ARBA" id="ARBA00007779"/>
    </source>
</evidence>
<feature type="region of interest" description="Disordered" evidence="7">
    <location>
        <begin position="536"/>
        <end position="564"/>
    </location>
</feature>
<keyword evidence="4 8" id="KW-0812">Transmembrane</keyword>
<dbReference type="InterPro" id="IPR022257">
    <property type="entry name" value="PHM7_ext"/>
</dbReference>
<keyword evidence="6 8" id="KW-0472">Membrane</keyword>
<feature type="transmembrane region" description="Helical" evidence="8">
    <location>
        <begin position="821"/>
        <end position="849"/>
    </location>
</feature>
<feature type="compositionally biased region" description="Basic and acidic residues" evidence="7">
    <location>
        <begin position="551"/>
        <end position="564"/>
    </location>
</feature>
<feature type="transmembrane region" description="Helical" evidence="8">
    <location>
        <begin position="106"/>
        <end position="129"/>
    </location>
</feature>
<keyword evidence="5 8" id="KW-1133">Transmembrane helix</keyword>
<evidence type="ECO:0000259" key="11">
    <source>
        <dbReference type="Pfam" id="PF13967"/>
    </source>
</evidence>
<dbReference type="PANTHER" id="PTHR13018">
    <property type="entry name" value="PROBABLE MEMBRANE PROTEIN DUF221-RELATED"/>
    <property type="match status" value="1"/>
</dbReference>
<evidence type="ECO:0000313" key="14">
    <source>
        <dbReference type="Proteomes" id="UP000785200"/>
    </source>
</evidence>
<dbReference type="Pfam" id="PF12621">
    <property type="entry name" value="PHM7_ext"/>
    <property type="match status" value="1"/>
</dbReference>
<evidence type="ECO:0000259" key="10">
    <source>
        <dbReference type="Pfam" id="PF12621"/>
    </source>
</evidence>
<evidence type="ECO:0000256" key="8">
    <source>
        <dbReference type="SAM" id="Phobius"/>
    </source>
</evidence>
<dbReference type="Pfam" id="PF02714">
    <property type="entry name" value="RSN1_7TM"/>
    <property type="match status" value="1"/>
</dbReference>
<feature type="region of interest" description="Disordered" evidence="7">
    <location>
        <begin position="450"/>
        <end position="506"/>
    </location>
</feature>
<feature type="domain" description="10TM putative phosphate transporter extracellular tail" evidence="10">
    <location>
        <begin position="1170"/>
        <end position="1261"/>
    </location>
</feature>
<comment type="caution">
    <text evidence="13">The sequence shown here is derived from an EMBL/GenBank/DDBJ whole genome shotgun (WGS) entry which is preliminary data.</text>
</comment>
<evidence type="ECO:0000256" key="6">
    <source>
        <dbReference type="ARBA" id="ARBA00023136"/>
    </source>
</evidence>
<feature type="compositionally biased region" description="Low complexity" evidence="7">
    <location>
        <begin position="1"/>
        <end position="16"/>
    </location>
</feature>
<feature type="compositionally biased region" description="Basic and acidic residues" evidence="7">
    <location>
        <begin position="316"/>
        <end position="326"/>
    </location>
</feature>
<evidence type="ECO:0000256" key="3">
    <source>
        <dbReference type="ARBA" id="ARBA00022448"/>
    </source>
</evidence>
<evidence type="ECO:0000256" key="4">
    <source>
        <dbReference type="ARBA" id="ARBA00022692"/>
    </source>
</evidence>
<dbReference type="Proteomes" id="UP000785200">
    <property type="component" value="Unassembled WGS sequence"/>
</dbReference>
<dbReference type="Pfam" id="PF14703">
    <property type="entry name" value="PHM7_cyt"/>
    <property type="match status" value="2"/>
</dbReference>
<feature type="compositionally biased region" description="Low complexity" evidence="7">
    <location>
        <begin position="329"/>
        <end position="344"/>
    </location>
</feature>
<comment type="subcellular location">
    <subcellularLocation>
        <location evidence="1">Membrane</location>
        <topology evidence="1">Multi-pass membrane protein</topology>
    </subcellularLocation>
</comment>
<dbReference type="EMBL" id="VNKQ01000006">
    <property type="protein sequence ID" value="KAG0650517.1"/>
    <property type="molecule type" value="Genomic_DNA"/>
</dbReference>
<feature type="transmembrane region" description="Helical" evidence="8">
    <location>
        <begin position="181"/>
        <end position="200"/>
    </location>
</feature>
<evidence type="ECO:0000256" key="5">
    <source>
        <dbReference type="ARBA" id="ARBA00022989"/>
    </source>
</evidence>
<feature type="region of interest" description="Disordered" evidence="7">
    <location>
        <begin position="314"/>
        <end position="380"/>
    </location>
</feature>
<proteinExistence type="inferred from homology"/>
<keyword evidence="14" id="KW-1185">Reference proteome</keyword>
<feature type="compositionally biased region" description="Basic and acidic residues" evidence="7">
    <location>
        <begin position="362"/>
        <end position="375"/>
    </location>
</feature>
<gene>
    <name evidence="13" type="ORF">D0Z07_3283</name>
</gene>
<evidence type="ECO:0000259" key="9">
    <source>
        <dbReference type="Pfam" id="PF02714"/>
    </source>
</evidence>
<organism evidence="13 14">
    <name type="scientific">Hyphodiscus hymeniophilus</name>
    <dbReference type="NCBI Taxonomy" id="353542"/>
    <lineage>
        <taxon>Eukaryota</taxon>
        <taxon>Fungi</taxon>
        <taxon>Dikarya</taxon>
        <taxon>Ascomycota</taxon>
        <taxon>Pezizomycotina</taxon>
        <taxon>Leotiomycetes</taxon>
        <taxon>Helotiales</taxon>
        <taxon>Hyphodiscaceae</taxon>
        <taxon>Hyphodiscus</taxon>
    </lineage>
</organism>
<feature type="transmembrane region" description="Helical" evidence="8">
    <location>
        <begin position="723"/>
        <end position="743"/>
    </location>
</feature>
<protein>
    <recommendedName>
        <fullName evidence="15">DUF221-domain-containing protein</fullName>
    </recommendedName>
</protein>
<feature type="transmembrane region" description="Helical" evidence="8">
    <location>
        <begin position="1011"/>
        <end position="1033"/>
    </location>
</feature>
<evidence type="ECO:0000313" key="13">
    <source>
        <dbReference type="EMBL" id="KAG0650517.1"/>
    </source>
</evidence>
<dbReference type="PANTHER" id="PTHR13018:SF20">
    <property type="entry name" value="SPORULATION-SPECIFIC PROTEIN 75"/>
    <property type="match status" value="1"/>
</dbReference>
<feature type="transmembrane region" description="Helical" evidence="8">
    <location>
        <begin position="982"/>
        <end position="1004"/>
    </location>
</feature>